<gene>
    <name evidence="1" type="ORF">Dpo_3c00210</name>
</gene>
<evidence type="ECO:0000313" key="1">
    <source>
        <dbReference type="EMBL" id="EMS79879.1"/>
    </source>
</evidence>
<keyword evidence="2" id="KW-1185">Reference proteome</keyword>
<accession>S0G342</accession>
<sequence>MNKSLGGTASNSIPDSKRIKKYPFWESRLNIQPPTDPAVIILDEPIYPRKGIDPRRVYLQGSGWQSGQAWTKKQFIPIKGKCQYWHFPLMMIYPGALPR</sequence>
<organism evidence="1 2">
    <name type="scientific">Desulfotignum phosphitoxidans DSM 13687</name>
    <dbReference type="NCBI Taxonomy" id="1286635"/>
    <lineage>
        <taxon>Bacteria</taxon>
        <taxon>Pseudomonadati</taxon>
        <taxon>Thermodesulfobacteriota</taxon>
        <taxon>Desulfobacteria</taxon>
        <taxon>Desulfobacterales</taxon>
        <taxon>Desulfobacteraceae</taxon>
        <taxon>Desulfotignum</taxon>
    </lineage>
</organism>
<dbReference type="EMBL" id="APJX01000003">
    <property type="protein sequence ID" value="EMS79879.1"/>
    <property type="molecule type" value="Genomic_DNA"/>
</dbReference>
<dbReference type="Proteomes" id="UP000014216">
    <property type="component" value="Unassembled WGS sequence"/>
</dbReference>
<reference evidence="1 2" key="1">
    <citation type="journal article" date="2013" name="Genome Announc.">
        <title>Draft Genome Sequence of Desulfotignum phosphitoxidans DSM 13687 Strain FiPS-3.</title>
        <authorList>
            <person name="Poehlein A."/>
            <person name="Daniel R."/>
            <person name="Simeonova D.D."/>
        </authorList>
    </citation>
    <scope>NUCLEOTIDE SEQUENCE [LARGE SCALE GENOMIC DNA]</scope>
    <source>
        <strain evidence="1 2">DSM 13687</strain>
    </source>
</reference>
<name>S0G342_9BACT</name>
<evidence type="ECO:0000313" key="2">
    <source>
        <dbReference type="Proteomes" id="UP000014216"/>
    </source>
</evidence>
<dbReference type="AlphaFoldDB" id="S0G342"/>
<comment type="caution">
    <text evidence="1">The sequence shown here is derived from an EMBL/GenBank/DDBJ whole genome shotgun (WGS) entry which is preliminary data.</text>
</comment>
<proteinExistence type="predicted"/>
<protein>
    <submittedName>
        <fullName evidence="1">Uncharacterized protein</fullName>
    </submittedName>
</protein>